<reference evidence="2 3" key="1">
    <citation type="submission" date="2019-01" db="EMBL/GenBank/DDBJ databases">
        <title>Sequencing of cultivated peanut Arachis hypogaea provides insights into genome evolution and oil improvement.</title>
        <authorList>
            <person name="Chen X."/>
        </authorList>
    </citation>
    <scope>NUCLEOTIDE SEQUENCE [LARGE SCALE GENOMIC DNA]</scope>
    <source>
        <strain evidence="3">cv. Fuhuasheng</strain>
        <tissue evidence="2">Leaves</tissue>
    </source>
</reference>
<keyword evidence="3" id="KW-1185">Reference proteome</keyword>
<name>A0A444X688_ARAHY</name>
<sequence length="133" mass="15424">MAWALFLIAITPSNVVTIDGVGIISDRHNSIDAVIACSNGAWSPPRAWHMFCIRHIGSNFLRRLFKALYLHKLVVNTGNIVVNRFDRRNEMFEVREMQNGSIYTVNFMQRHCDCGHFKVERLPYRHVLEYCAN</sequence>
<feature type="chain" id="PRO_5019485259" description="SWIM-type domain-containing protein" evidence="1">
    <location>
        <begin position="18"/>
        <end position="133"/>
    </location>
</feature>
<protein>
    <recommendedName>
        <fullName evidence="4">SWIM-type domain-containing protein</fullName>
    </recommendedName>
</protein>
<evidence type="ECO:0000256" key="1">
    <source>
        <dbReference type="SAM" id="SignalP"/>
    </source>
</evidence>
<dbReference type="AlphaFoldDB" id="A0A444X688"/>
<evidence type="ECO:0000313" key="2">
    <source>
        <dbReference type="EMBL" id="RYQ85192.1"/>
    </source>
</evidence>
<dbReference type="EMBL" id="SDMP01000020">
    <property type="protein sequence ID" value="RYQ85192.1"/>
    <property type="molecule type" value="Genomic_DNA"/>
</dbReference>
<evidence type="ECO:0000313" key="3">
    <source>
        <dbReference type="Proteomes" id="UP000289738"/>
    </source>
</evidence>
<accession>A0A444X688</accession>
<keyword evidence="1" id="KW-0732">Signal</keyword>
<organism evidence="2 3">
    <name type="scientific">Arachis hypogaea</name>
    <name type="common">Peanut</name>
    <dbReference type="NCBI Taxonomy" id="3818"/>
    <lineage>
        <taxon>Eukaryota</taxon>
        <taxon>Viridiplantae</taxon>
        <taxon>Streptophyta</taxon>
        <taxon>Embryophyta</taxon>
        <taxon>Tracheophyta</taxon>
        <taxon>Spermatophyta</taxon>
        <taxon>Magnoliopsida</taxon>
        <taxon>eudicotyledons</taxon>
        <taxon>Gunneridae</taxon>
        <taxon>Pentapetalae</taxon>
        <taxon>rosids</taxon>
        <taxon>fabids</taxon>
        <taxon>Fabales</taxon>
        <taxon>Fabaceae</taxon>
        <taxon>Papilionoideae</taxon>
        <taxon>50 kb inversion clade</taxon>
        <taxon>dalbergioids sensu lato</taxon>
        <taxon>Dalbergieae</taxon>
        <taxon>Pterocarpus clade</taxon>
        <taxon>Arachis</taxon>
    </lineage>
</organism>
<comment type="caution">
    <text evidence="2">The sequence shown here is derived from an EMBL/GenBank/DDBJ whole genome shotgun (WGS) entry which is preliminary data.</text>
</comment>
<proteinExistence type="predicted"/>
<gene>
    <name evidence="2" type="ORF">Ahy_B10g104688</name>
</gene>
<feature type="signal peptide" evidence="1">
    <location>
        <begin position="1"/>
        <end position="17"/>
    </location>
</feature>
<dbReference type="Proteomes" id="UP000289738">
    <property type="component" value="Chromosome B10"/>
</dbReference>
<evidence type="ECO:0008006" key="4">
    <source>
        <dbReference type="Google" id="ProtNLM"/>
    </source>
</evidence>